<dbReference type="STRING" id="1423807.FD16_GL000286"/>
<evidence type="ECO:0000256" key="1">
    <source>
        <dbReference type="SAM" id="Phobius"/>
    </source>
</evidence>
<feature type="transmembrane region" description="Helical" evidence="1">
    <location>
        <begin position="15"/>
        <end position="33"/>
    </location>
</feature>
<dbReference type="EMBL" id="AZGF01000011">
    <property type="protein sequence ID" value="KRM12074.1"/>
    <property type="molecule type" value="Genomic_DNA"/>
</dbReference>
<comment type="caution">
    <text evidence="2">The sequence shown here is derived from an EMBL/GenBank/DDBJ whole genome shotgun (WGS) entry which is preliminary data.</text>
</comment>
<gene>
    <name evidence="2" type="ORF">FD16_GL000286</name>
</gene>
<feature type="transmembrane region" description="Helical" evidence="1">
    <location>
        <begin position="39"/>
        <end position="56"/>
    </location>
</feature>
<proteinExistence type="predicted"/>
<evidence type="ECO:0000313" key="3">
    <source>
        <dbReference type="Proteomes" id="UP000051820"/>
    </source>
</evidence>
<accession>A0A0R1W333</accession>
<protein>
    <recommendedName>
        <fullName evidence="4">Integral membrane protein</fullName>
    </recommendedName>
</protein>
<name>A0A0R1W333_9LACO</name>
<keyword evidence="3" id="KW-1185">Reference proteome</keyword>
<dbReference type="OrthoDB" id="2329963at2"/>
<dbReference type="PATRIC" id="fig|1423807.3.peg.289"/>
<evidence type="ECO:0008006" key="4">
    <source>
        <dbReference type="Google" id="ProtNLM"/>
    </source>
</evidence>
<dbReference type="Proteomes" id="UP000051820">
    <property type="component" value="Unassembled WGS sequence"/>
</dbReference>
<sequence>MAYLQRSWKRFDKKLFGWSVLVGIVLTAIGAYLPFVHRVTSVVLLMIIVNGGYSIYTGIRIAKKDLNWWELFLFPICYIIGAYIYLPHYTFYFTLVYLGIAYLSYSMSKQKL</sequence>
<reference evidence="2 3" key="1">
    <citation type="journal article" date="2015" name="Genome Announc.">
        <title>Expanding the biotechnology potential of lactobacilli through comparative genomics of 213 strains and associated genera.</title>
        <authorList>
            <person name="Sun Z."/>
            <person name="Harris H.M."/>
            <person name="McCann A."/>
            <person name="Guo C."/>
            <person name="Argimon S."/>
            <person name="Zhang W."/>
            <person name="Yang X."/>
            <person name="Jeffery I.B."/>
            <person name="Cooney J.C."/>
            <person name="Kagawa T.F."/>
            <person name="Liu W."/>
            <person name="Song Y."/>
            <person name="Salvetti E."/>
            <person name="Wrobel A."/>
            <person name="Rasinkangas P."/>
            <person name="Parkhill J."/>
            <person name="Rea M.C."/>
            <person name="O'Sullivan O."/>
            <person name="Ritari J."/>
            <person name="Douillard F.P."/>
            <person name="Paul Ross R."/>
            <person name="Yang R."/>
            <person name="Briner A.E."/>
            <person name="Felis G.E."/>
            <person name="de Vos W.M."/>
            <person name="Barrangou R."/>
            <person name="Klaenhammer T.R."/>
            <person name="Caufield P.W."/>
            <person name="Cui Y."/>
            <person name="Zhang H."/>
            <person name="O'Toole P.W."/>
        </authorList>
    </citation>
    <scope>NUCLEOTIDE SEQUENCE [LARGE SCALE GENOMIC DNA]</scope>
    <source>
        <strain evidence="2 3">DSM 5007</strain>
    </source>
</reference>
<organism evidence="2 3">
    <name type="scientific">Paucilactobacillus suebicus DSM 5007 = KCTC 3549</name>
    <dbReference type="NCBI Taxonomy" id="1423807"/>
    <lineage>
        <taxon>Bacteria</taxon>
        <taxon>Bacillati</taxon>
        <taxon>Bacillota</taxon>
        <taxon>Bacilli</taxon>
        <taxon>Lactobacillales</taxon>
        <taxon>Lactobacillaceae</taxon>
        <taxon>Paucilactobacillus</taxon>
    </lineage>
</organism>
<keyword evidence="1" id="KW-0812">Transmembrane</keyword>
<dbReference type="AlphaFoldDB" id="A0A0R1W333"/>
<evidence type="ECO:0000313" key="2">
    <source>
        <dbReference type="EMBL" id="KRM12074.1"/>
    </source>
</evidence>
<keyword evidence="1" id="KW-0472">Membrane</keyword>
<dbReference type="RefSeq" id="WP_010622243.1">
    <property type="nucleotide sequence ID" value="NZ_AZGF01000011.1"/>
</dbReference>
<dbReference type="eggNOG" id="ENOG5030APU">
    <property type="taxonomic scope" value="Bacteria"/>
</dbReference>
<keyword evidence="1" id="KW-1133">Transmembrane helix</keyword>